<keyword evidence="4" id="KW-0564">Palmitate</keyword>
<dbReference type="InterPro" id="IPR038165">
    <property type="entry name" value="FlgT_C_sf"/>
</dbReference>
<evidence type="ECO:0000256" key="5">
    <source>
        <dbReference type="ARBA" id="ARBA00023288"/>
    </source>
</evidence>
<accession>A0ABT8KYW7</accession>
<keyword evidence="7" id="KW-1185">Reference proteome</keyword>
<protein>
    <submittedName>
        <fullName evidence="6">CsgG/HfaB family protein</fullName>
    </submittedName>
</protein>
<evidence type="ECO:0000256" key="1">
    <source>
        <dbReference type="ARBA" id="ARBA00022475"/>
    </source>
</evidence>
<comment type="caution">
    <text evidence="6">The sequence shown here is derived from an EMBL/GenBank/DDBJ whole genome shotgun (WGS) entry which is preliminary data.</text>
</comment>
<reference evidence="6" key="1">
    <citation type="submission" date="2023-06" db="EMBL/GenBank/DDBJ databases">
        <title>Genomic of Agaribacillus aureum.</title>
        <authorList>
            <person name="Wang G."/>
        </authorList>
    </citation>
    <scope>NUCLEOTIDE SEQUENCE</scope>
    <source>
        <strain evidence="6">BMA12</strain>
    </source>
</reference>
<dbReference type="PANTHER" id="PTHR41164">
    <property type="entry name" value="CURLI PRODUCTION ASSEMBLY/TRANSPORT COMPONENT CSGG"/>
    <property type="match status" value="1"/>
</dbReference>
<organism evidence="6 7">
    <name type="scientific">Agaribacillus aureus</name>
    <dbReference type="NCBI Taxonomy" id="3051825"/>
    <lineage>
        <taxon>Bacteria</taxon>
        <taxon>Pseudomonadati</taxon>
        <taxon>Bacteroidota</taxon>
        <taxon>Cytophagia</taxon>
        <taxon>Cytophagales</taxon>
        <taxon>Splendidivirgaceae</taxon>
        <taxon>Agaribacillus</taxon>
    </lineage>
</organism>
<dbReference type="InterPro" id="IPR005534">
    <property type="entry name" value="Curli_assmbl/transp-comp_CsgG"/>
</dbReference>
<gene>
    <name evidence="6" type="ORF">QQ020_01455</name>
</gene>
<name>A0ABT8KYW7_9BACT</name>
<proteinExistence type="predicted"/>
<keyword evidence="3" id="KW-0472">Membrane</keyword>
<keyword evidence="5" id="KW-0449">Lipoprotein</keyword>
<keyword evidence="1" id="KW-1003">Cell membrane</keyword>
<dbReference type="Gene3D" id="2.40.10.410">
    <property type="entry name" value="FlgT, C-terminal domain"/>
    <property type="match status" value="1"/>
</dbReference>
<dbReference type="Gene3D" id="3.40.50.10610">
    <property type="entry name" value="ABC-type transport auxiliary lipoprotein component"/>
    <property type="match status" value="1"/>
</dbReference>
<dbReference type="Pfam" id="PF03783">
    <property type="entry name" value="CsgG"/>
    <property type="match status" value="1"/>
</dbReference>
<dbReference type="PANTHER" id="PTHR41164:SF1">
    <property type="entry name" value="CURLI PRODUCTION ASSEMBLY_TRANSPORT COMPONENT CSGG"/>
    <property type="match status" value="1"/>
</dbReference>
<evidence type="ECO:0000256" key="2">
    <source>
        <dbReference type="ARBA" id="ARBA00022729"/>
    </source>
</evidence>
<evidence type="ECO:0000256" key="4">
    <source>
        <dbReference type="ARBA" id="ARBA00023139"/>
    </source>
</evidence>
<dbReference type="RefSeq" id="WP_346756026.1">
    <property type="nucleotide sequence ID" value="NZ_JAUJEB010000001.1"/>
</dbReference>
<evidence type="ECO:0000313" key="7">
    <source>
        <dbReference type="Proteomes" id="UP001172083"/>
    </source>
</evidence>
<evidence type="ECO:0000256" key="3">
    <source>
        <dbReference type="ARBA" id="ARBA00023136"/>
    </source>
</evidence>
<keyword evidence="2" id="KW-0732">Signal</keyword>
<dbReference type="EMBL" id="JAUJEB010000001">
    <property type="protein sequence ID" value="MDN5210684.1"/>
    <property type="molecule type" value="Genomic_DNA"/>
</dbReference>
<evidence type="ECO:0000313" key="6">
    <source>
        <dbReference type="EMBL" id="MDN5210684.1"/>
    </source>
</evidence>
<sequence>MKNLKLLNNLILCFGLLAFTQFGLTTSIYAQSPQLKKRVAVFAFKDETDNGGGWGRYKTVGEGLADMLTTELVQSGQYRMIEREELESLLQEQDLGAQGVVTPESAASMGQVLGVELAVVGSVTEFGYKDRGGDGAVKSVGLGYRNEAAVVAVDVRLINTSTGEIIAAEQVRKSKSAKGVKLRTRDFNVDNRRGFDESLVGKAARQAVERVATLVNENVSKVSWKAKVITTNSGSVYINAGSTDGIKAGDHFFIYKEGEALIDPDTGLNLGAVEKKVGKIKVVSADVGEGKASQCQIVEGSNFQKGDIVKID</sequence>
<dbReference type="Proteomes" id="UP001172083">
    <property type="component" value="Unassembled WGS sequence"/>
</dbReference>